<comment type="caution">
    <text evidence="1">The sequence shown here is derived from an EMBL/GenBank/DDBJ whole genome shotgun (WGS) entry which is preliminary data.</text>
</comment>
<evidence type="ECO:0000313" key="2">
    <source>
        <dbReference type="Proteomes" id="UP000537326"/>
    </source>
</evidence>
<keyword evidence="2" id="KW-1185">Reference proteome</keyword>
<dbReference type="RefSeq" id="WP_179532034.1">
    <property type="nucleotide sequence ID" value="NZ_BAAAPP010000008.1"/>
</dbReference>
<dbReference type="EMBL" id="JACBZI010000001">
    <property type="protein sequence ID" value="NYI11333.1"/>
    <property type="molecule type" value="Genomic_DNA"/>
</dbReference>
<dbReference type="SUPFAM" id="SSF49464">
    <property type="entry name" value="Carboxypeptidase regulatory domain-like"/>
    <property type="match status" value="1"/>
</dbReference>
<evidence type="ECO:0008006" key="3">
    <source>
        <dbReference type="Google" id="ProtNLM"/>
    </source>
</evidence>
<reference evidence="1 2" key="1">
    <citation type="submission" date="2020-07" db="EMBL/GenBank/DDBJ databases">
        <title>Sequencing the genomes of 1000 actinobacteria strains.</title>
        <authorList>
            <person name="Klenk H.-P."/>
        </authorList>
    </citation>
    <scope>NUCLEOTIDE SEQUENCE [LARGE SCALE GENOMIC DNA]</scope>
    <source>
        <strain evidence="1 2">DSM 18248</strain>
    </source>
</reference>
<dbReference type="Proteomes" id="UP000537326">
    <property type="component" value="Unassembled WGS sequence"/>
</dbReference>
<name>A0A7Z0C3P2_9ACTN</name>
<evidence type="ECO:0000313" key="1">
    <source>
        <dbReference type="EMBL" id="NYI11333.1"/>
    </source>
</evidence>
<accession>A0A7Z0C3P2</accession>
<protein>
    <recommendedName>
        <fullName evidence="3">Carboxypeptidase regulatory-like domain-containing protein</fullName>
    </recommendedName>
</protein>
<gene>
    <name evidence="1" type="ORF">BKA05_002848</name>
</gene>
<organism evidence="1 2">
    <name type="scientific">Nocardioides marinus</name>
    <dbReference type="NCBI Taxonomy" id="374514"/>
    <lineage>
        <taxon>Bacteria</taxon>
        <taxon>Bacillati</taxon>
        <taxon>Actinomycetota</taxon>
        <taxon>Actinomycetes</taxon>
        <taxon>Propionibacteriales</taxon>
        <taxon>Nocardioidaceae</taxon>
        <taxon>Nocardioides</taxon>
    </lineage>
</organism>
<dbReference type="AlphaFoldDB" id="A0A7Z0C3P2"/>
<sequence length="309" mass="32785">MQHRTDHGTIRLRLLAATPCVARVAWYASDRLVGERRLWRRETDLVLPEGHWTLEVTDERSAHDPARLAPTRLDVQVRAGWSTPVDAVLARGAVLTGFVADAAPRLARFATVTATTADGRTFSVRADGLGAYTLAGLPGTTCLVRAAKGTLRSAPVVVEPPGGEPRELDLVLTETSAATSRAGAPEPRVGAAFAGRVLDEGTGTASYAAIVEVRDSRGVLLGRTRTDHRGRFVVGGDLPASSGLTVVVKSGPDRIAVDERRLRGLGCREAQLVDLGEVSLPRVLHDPRPARASLPRATAAAMSLPATRV</sequence>
<dbReference type="InterPro" id="IPR008969">
    <property type="entry name" value="CarboxyPept-like_regulatory"/>
</dbReference>
<proteinExistence type="predicted"/>